<evidence type="ECO:0000259" key="2">
    <source>
        <dbReference type="PROSITE" id="PS50943"/>
    </source>
</evidence>
<dbReference type="GO" id="GO:0003677">
    <property type="term" value="F:DNA binding"/>
    <property type="evidence" value="ECO:0007669"/>
    <property type="project" value="UniProtKB-KW"/>
</dbReference>
<feature type="domain" description="HTH cro/C1-type" evidence="2">
    <location>
        <begin position="7"/>
        <end position="61"/>
    </location>
</feature>
<name>A0AA42J203_9FIRM</name>
<dbReference type="EMBL" id="JAQIFT010000058">
    <property type="protein sequence ID" value="MDA3732950.1"/>
    <property type="molecule type" value="Genomic_DNA"/>
</dbReference>
<organism evidence="3 4">
    <name type="scientific">Holtiella tumoricola</name>
    <dbReference type="NCBI Taxonomy" id="3018743"/>
    <lineage>
        <taxon>Bacteria</taxon>
        <taxon>Bacillati</taxon>
        <taxon>Bacillota</taxon>
        <taxon>Clostridia</taxon>
        <taxon>Lachnospirales</taxon>
        <taxon>Cellulosilyticaceae</taxon>
        <taxon>Holtiella</taxon>
    </lineage>
</organism>
<dbReference type="CDD" id="cd00093">
    <property type="entry name" value="HTH_XRE"/>
    <property type="match status" value="1"/>
</dbReference>
<dbReference type="InterPro" id="IPR010982">
    <property type="entry name" value="Lambda_DNA-bd_dom_sf"/>
</dbReference>
<evidence type="ECO:0000313" key="3">
    <source>
        <dbReference type="EMBL" id="MDA3732950.1"/>
    </source>
</evidence>
<evidence type="ECO:0000313" key="4">
    <source>
        <dbReference type="Proteomes" id="UP001169242"/>
    </source>
</evidence>
<dbReference type="Gene3D" id="1.10.260.40">
    <property type="entry name" value="lambda repressor-like DNA-binding domains"/>
    <property type="match status" value="1"/>
</dbReference>
<comment type="caution">
    <text evidence="3">The sequence shown here is derived from an EMBL/GenBank/DDBJ whole genome shotgun (WGS) entry which is preliminary data.</text>
</comment>
<dbReference type="InterPro" id="IPR001387">
    <property type="entry name" value="Cro/C1-type_HTH"/>
</dbReference>
<gene>
    <name evidence="3" type="ORF">PBV87_15850</name>
</gene>
<dbReference type="SUPFAM" id="SSF47413">
    <property type="entry name" value="lambda repressor-like DNA-binding domains"/>
    <property type="match status" value="1"/>
</dbReference>
<keyword evidence="4" id="KW-1185">Reference proteome</keyword>
<protein>
    <submittedName>
        <fullName evidence="3">Helix-turn-helix transcriptional regulator</fullName>
    </submittedName>
</protein>
<dbReference type="PROSITE" id="PS50943">
    <property type="entry name" value="HTH_CROC1"/>
    <property type="match status" value="1"/>
</dbReference>
<dbReference type="AlphaFoldDB" id="A0AA42J203"/>
<dbReference type="SMART" id="SM00530">
    <property type="entry name" value="HTH_XRE"/>
    <property type="match status" value="1"/>
</dbReference>
<evidence type="ECO:0000256" key="1">
    <source>
        <dbReference type="ARBA" id="ARBA00023125"/>
    </source>
</evidence>
<dbReference type="PANTHER" id="PTHR46558">
    <property type="entry name" value="TRACRIPTIONAL REGULATORY PROTEIN-RELATED-RELATED"/>
    <property type="match status" value="1"/>
</dbReference>
<proteinExistence type="predicted"/>
<keyword evidence="1" id="KW-0238">DNA-binding</keyword>
<accession>A0AA42J203</accession>
<dbReference type="PANTHER" id="PTHR46558:SF12">
    <property type="entry name" value="DNA-BINDING PROTEIN"/>
    <property type="match status" value="1"/>
</dbReference>
<dbReference type="Pfam" id="PF01381">
    <property type="entry name" value="HTH_3"/>
    <property type="match status" value="1"/>
</dbReference>
<reference evidence="3" key="1">
    <citation type="journal article" date="2023" name="Int. J. Syst. Evol. Microbiol.">
        <title>&lt;i&gt;Holtiella tumoricola&lt;/i&gt; gen. nov. sp. nov., isolated from a human clinical sample.</title>
        <authorList>
            <person name="Allen-Vercoe E."/>
            <person name="Daigneault M.C."/>
            <person name="Vancuren S.J."/>
            <person name="Cochrane K."/>
            <person name="O'Neal L.L."/>
            <person name="Sankaranarayanan K."/>
            <person name="Lawson P.A."/>
        </authorList>
    </citation>
    <scope>NUCLEOTIDE SEQUENCE</scope>
    <source>
        <strain evidence="3">CC70A</strain>
    </source>
</reference>
<sequence length="72" mass="8377">MPLYNQVKQMREEKGISQTELGKLCGVSRQTVSSIERGDYHPSIVLAIKIAHIFDKQVEELFWLEDEENEKL</sequence>
<dbReference type="Proteomes" id="UP001169242">
    <property type="component" value="Unassembled WGS sequence"/>
</dbReference>